<dbReference type="Proteomes" id="UP001311799">
    <property type="component" value="Unassembled WGS sequence"/>
</dbReference>
<sequence length="772" mass="90308">MVSDSEKSDFTAINSGDEFPTDSIGDVLVVSTKGVLKEIIKCGDGYNKPGIGDEIVFDYYCVKENGSESEVKNSYKRVTTILGDTIMVNNGILCDNSIPWGLELALRQMLKGEVSKVLIKKDSIFSHQRRIDETSSEKNIIPSESYKNNYVRSKKLVNLLKNNIKDFIAYHVKLVDFCYIESINDNIKKKILKEGVRLKSPSRNDMVEISISTNIDMCIQMNFNEIETKNLKRMKVNLKKMKENRELNDCLSPIMNLISQQDFIELMLSMKVGEVSQVRIKLNNNCKDCDYSINKINSELYKYIVIHLHGYYWERRIQFKYPFENEINNNDSVLVLSSYDKEDDFLNNGVQKNFNSIPKRISGIDLGYDSKLNIEMSEFKLISNSSSTEYDIDIPIRGINNNEYNLKSINLRISPGHYTTPLWLESSLPHCYLGGKYTLNVPYPLIFFFPPDNECLGSLDLDGKSEILSKIKLLLYNKKHEYEEAYWDLKLLLDYFDGIRKIESEESNLNNSFSLKLNFKVKDRNVNEKFTPFCLGKAEKYFYYYYYMALKMNSYIDYKYMKSWSIISLEYLDKLFYILKLLPQYSKINWCENYDKRTVSVKKINLNNKINSRKQDYENKETVNNIHNYEHIFFQEYTRSDLEVKNDNIENITPSLTEFEDKNELKIITHSVKMAHEISFKLKKYEKCINYYQNYKILSLYDLKNVIYVFISSVKIGNKYLIDEISDHIRTKLNGNESFIDTIYKSSSLNDDKLIEKAFELLGETLITTSIK</sequence>
<accession>A0AAV9XZR5</accession>
<proteinExistence type="predicted"/>
<comment type="caution">
    <text evidence="1">The sequence shown here is derived from an EMBL/GenBank/DDBJ whole genome shotgun (WGS) entry which is preliminary data.</text>
</comment>
<reference evidence="1 2" key="1">
    <citation type="submission" date="2023-10" db="EMBL/GenBank/DDBJ databases">
        <title>Comparative genomics analysis reveals potential genetic determinants of host preference in Cryptosporidium xiaoi.</title>
        <authorList>
            <person name="Xiao L."/>
            <person name="Li J."/>
        </authorList>
    </citation>
    <scope>NUCLEOTIDE SEQUENCE [LARGE SCALE GENOMIC DNA]</scope>
    <source>
        <strain evidence="1 2">52996</strain>
    </source>
</reference>
<dbReference type="GO" id="GO:0003755">
    <property type="term" value="F:peptidyl-prolyl cis-trans isomerase activity"/>
    <property type="evidence" value="ECO:0007669"/>
    <property type="project" value="InterPro"/>
</dbReference>
<name>A0AAV9XZR5_9CRYT</name>
<dbReference type="SUPFAM" id="SSF54534">
    <property type="entry name" value="FKBP-like"/>
    <property type="match status" value="1"/>
</dbReference>
<dbReference type="EMBL" id="JAWDEY010000007">
    <property type="protein sequence ID" value="KAK6590265.1"/>
    <property type="molecule type" value="Genomic_DNA"/>
</dbReference>
<dbReference type="AlphaFoldDB" id="A0AAV9XZR5"/>
<evidence type="ECO:0000313" key="2">
    <source>
        <dbReference type="Proteomes" id="UP001311799"/>
    </source>
</evidence>
<organism evidence="1 2">
    <name type="scientific">Cryptosporidium xiaoi</name>
    <dbReference type="NCBI Taxonomy" id="659607"/>
    <lineage>
        <taxon>Eukaryota</taxon>
        <taxon>Sar</taxon>
        <taxon>Alveolata</taxon>
        <taxon>Apicomplexa</taxon>
        <taxon>Conoidasida</taxon>
        <taxon>Coccidia</taxon>
        <taxon>Eucoccidiorida</taxon>
        <taxon>Eimeriorina</taxon>
        <taxon>Cryptosporidiidae</taxon>
        <taxon>Cryptosporidium</taxon>
    </lineage>
</organism>
<keyword evidence="2" id="KW-1185">Reference proteome</keyword>
<dbReference type="InterPro" id="IPR046357">
    <property type="entry name" value="PPIase_dom_sf"/>
</dbReference>
<gene>
    <name evidence="1" type="ORF">RS030_162471</name>
</gene>
<dbReference type="Gene3D" id="3.10.50.40">
    <property type="match status" value="1"/>
</dbReference>
<evidence type="ECO:0000313" key="1">
    <source>
        <dbReference type="EMBL" id="KAK6590265.1"/>
    </source>
</evidence>
<evidence type="ECO:0008006" key="3">
    <source>
        <dbReference type="Google" id="ProtNLM"/>
    </source>
</evidence>
<protein>
    <recommendedName>
        <fullName evidence="3">Peptidylprolyl isomerase</fullName>
    </recommendedName>
</protein>